<gene>
    <name evidence="2" type="ORF">SAMN05216262_104190</name>
</gene>
<dbReference type="AlphaFoldDB" id="A0A1H7LLP0"/>
<dbReference type="STRING" id="641665.GCA_002104455_02816"/>
<name>A0A1H7LLP0_9GAMM</name>
<organism evidence="2 3">
    <name type="scientific">Colwellia chukchiensis</name>
    <dbReference type="NCBI Taxonomy" id="641665"/>
    <lineage>
        <taxon>Bacteria</taxon>
        <taxon>Pseudomonadati</taxon>
        <taxon>Pseudomonadota</taxon>
        <taxon>Gammaproteobacteria</taxon>
        <taxon>Alteromonadales</taxon>
        <taxon>Colwelliaceae</taxon>
        <taxon>Colwellia</taxon>
    </lineage>
</organism>
<dbReference type="EMBL" id="FOBI01000004">
    <property type="protein sequence ID" value="SEK99385.1"/>
    <property type="molecule type" value="Genomic_DNA"/>
</dbReference>
<keyword evidence="1" id="KW-1133">Transmembrane helix</keyword>
<keyword evidence="1" id="KW-0472">Membrane</keyword>
<reference evidence="3" key="1">
    <citation type="submission" date="2016-10" db="EMBL/GenBank/DDBJ databases">
        <authorList>
            <person name="Varghese N."/>
            <person name="Submissions S."/>
        </authorList>
    </citation>
    <scope>NUCLEOTIDE SEQUENCE [LARGE SCALE GENOMIC DNA]</scope>
    <source>
        <strain evidence="3">CGMCC 1.9127</strain>
    </source>
</reference>
<accession>A0A1H7LLP0</accession>
<dbReference type="RefSeq" id="WP_085284350.1">
    <property type="nucleotide sequence ID" value="NZ_FOBI01000004.1"/>
</dbReference>
<evidence type="ECO:0000256" key="1">
    <source>
        <dbReference type="SAM" id="Phobius"/>
    </source>
</evidence>
<evidence type="ECO:0000313" key="2">
    <source>
        <dbReference type="EMBL" id="SEK99385.1"/>
    </source>
</evidence>
<protein>
    <submittedName>
        <fullName evidence="2">Uncharacterized protein</fullName>
    </submittedName>
</protein>
<sequence length="155" mass="17079">MIKWLVITVVTLVGFMIILLSLGYLLKENEQATRLLQQQLMQQAQPQQSKALKGQTQITTDNGKVSVVLAQSTDTLLQTFNETLVSNLTCVSVEQCQLLRVAFKNTTCQFASNSIGAAKLKKLATDTIEMANCTMQSSSQLVCQQNLCQLVPNSH</sequence>
<keyword evidence="3" id="KW-1185">Reference proteome</keyword>
<proteinExistence type="predicted"/>
<dbReference type="OrthoDB" id="6227576at2"/>
<evidence type="ECO:0000313" key="3">
    <source>
        <dbReference type="Proteomes" id="UP000199297"/>
    </source>
</evidence>
<keyword evidence="1" id="KW-0812">Transmembrane</keyword>
<feature type="transmembrane region" description="Helical" evidence="1">
    <location>
        <begin position="6"/>
        <end position="26"/>
    </location>
</feature>
<dbReference type="Proteomes" id="UP000199297">
    <property type="component" value="Unassembled WGS sequence"/>
</dbReference>